<feature type="region of interest" description="Disordered" evidence="2">
    <location>
        <begin position="63"/>
        <end position="84"/>
    </location>
</feature>
<dbReference type="Proteomes" id="UP000254208">
    <property type="component" value="Unassembled WGS sequence"/>
</dbReference>
<comment type="similarity">
    <text evidence="1">Belongs to the intimin/invasin family.</text>
</comment>
<dbReference type="InterPro" id="IPR051715">
    <property type="entry name" value="Intimin-Invasin_domain"/>
</dbReference>
<evidence type="ECO:0000313" key="5">
    <source>
        <dbReference type="Proteomes" id="UP000254208"/>
    </source>
</evidence>
<dbReference type="InterPro" id="IPR008964">
    <property type="entry name" value="Invasin/intimin_cell_adhesion"/>
</dbReference>
<dbReference type="Gene3D" id="2.60.40.10">
    <property type="entry name" value="Immunoglobulins"/>
    <property type="match status" value="22"/>
</dbReference>
<dbReference type="PANTHER" id="PTHR39576">
    <property type="entry name" value="ATTACHING AND EFFACING PROTEIN HOMOLOG-RELATED-RELATED"/>
    <property type="match status" value="1"/>
</dbReference>
<gene>
    <name evidence="4" type="primary">eae_4</name>
    <name evidence="4" type="ORF">NCTC11801_04784</name>
</gene>
<evidence type="ECO:0000256" key="1">
    <source>
        <dbReference type="ARBA" id="ARBA00010116"/>
    </source>
</evidence>
<dbReference type="InterPro" id="IPR003344">
    <property type="entry name" value="Big_1_dom"/>
</dbReference>
<feature type="domain" description="Big-1" evidence="3">
    <location>
        <begin position="745"/>
        <end position="837"/>
    </location>
</feature>
<feature type="compositionally biased region" description="Polar residues" evidence="2">
    <location>
        <begin position="136"/>
        <end position="148"/>
    </location>
</feature>
<dbReference type="PANTHER" id="PTHR39576:SF2">
    <property type="entry name" value="ATTACHING AND EFFACING PROTEIN HOMOLOG-RELATED"/>
    <property type="match status" value="1"/>
</dbReference>
<feature type="domain" description="Big-1" evidence="3">
    <location>
        <begin position="532"/>
        <end position="649"/>
    </location>
</feature>
<organism evidence="4 5">
    <name type="scientific">Providencia rettgeri</name>
    <dbReference type="NCBI Taxonomy" id="587"/>
    <lineage>
        <taxon>Bacteria</taxon>
        <taxon>Pseudomonadati</taxon>
        <taxon>Pseudomonadota</taxon>
        <taxon>Gammaproteobacteria</taxon>
        <taxon>Enterobacterales</taxon>
        <taxon>Morganellaceae</taxon>
        <taxon>Providencia</taxon>
    </lineage>
</organism>
<dbReference type="GeneID" id="93674868"/>
<name>A0A379LQA8_PRORE</name>
<dbReference type="InterPro" id="IPR038177">
    <property type="entry name" value="IAT_beta_sf"/>
</dbReference>
<dbReference type="InterPro" id="IPR015217">
    <property type="entry name" value="Invasin_dom_3"/>
</dbReference>
<sequence>MSSQVSSLPYYSKTRRLTAYILLVIQLFLPISVAFSAVVQAAEQESLDMMSTMSGIQALMEGNEGATPESTTSPNSSDKKSSKTALGALGVPNFTVRDPNDFSAPPLHDTTVRQDDILSALPTLGLAETEDENKASPETQVAQGASQAGQLLSNGDAVDASIGYARSLGENLINQQITDWLNQYGKARVQLGTDKTGDADLLLPLIDKANSLVFSQVGIRANEDRNTTNLGLGYRQYQADWMWGVNSFYDYDITGGNSRVGVGSELWFDYLKFAGNGYFRLTDWHQSDLHAMRDYDERPANGFDLRAEGYLPSYPQLGAYAKYEQYFGKGISLSDSGVSASDLKDDPSRSTLGVSYTPFPLMTLKGETSRGDSNDSRLGLELTYRFGVPLNQQLDPEYVDLMRNLAGNRYDFVDRNYNIVMQYRKQELLTISLPDSMTAEAAALLPVTATVNKSKYGLKSIAWSAPELIAQGGQIQVTSPTTINLTLPAYVFQTRANEPQSYRVSAVGTDNEGNTSNTAVMWVNVKPSQETVASLTLSPNTVLLANNSDTYTATALIQNEKGEALVDKDVTFTVSGFTDNEKVTLTGGNGESGQSVTVRTDSQGQALITIKSKIAGDGVLKATMKNGNFRNATLRFAADASTAQITELVLTDDKAVANGKATNVAVATVKDQFGNVVEGFDLESSASNGAVVVTPSQVTNTQGQVTTSFTNMAAGSSVLTVKGNSTGTQKTVTAQFIADISTAKIASVVVDKDNAVANGQDRNTVTVTVVDGNGNVLANAPVTITVPGAAKYSTQPANGLTNSQGQLVINYTNTKAGTENYSVSINNSQEMAVLTFKADSANPSVSQSKLTVSPKTIKADGAETANITLILKDKFGNTISGQTVAFSTTLANTTISATQDNGQGDYLSTISGTQIGDAPISVLVNGKTLAVNSDSVTLVATSPVQATSSISVDKASYVAGGEILVTVTLKDMNGNIVVGQSPLLTSSAVSVANAEVKSGTRWIDNNNGSYSRAYLANTAGTGLLATLQLSDWSGDTVSSPYAITSGSAVALNSTIAVDKATYASGDEINVTVMLKDAQGNLVNGQAELLTSTTVKVPNSSLKTGANWIDNGDGTYTTTYVAEKAGSKLNATLQLTGWSSAKTSSPYAITAGDAVPLTSSITVDKSSYTAGSDIVVTVGLKDKQGNAVNGQASALSPTTVTVPNATPKANSSWVDNGNGTYTGTYVANTTGTNLKAQVQLSGWSSTVSSSVYTITAGNAVQVNSSVTVDNSTYTAGSDITVTVTLKDAEGNAVSGQASALTQDTVTVPNATPKASGNWVDNGDGTYTKTYVANTAGSNLQAEVKLTDWAGGVASGAYAITAGNADQANSSAMVDNTTYVAGTDITVTVTLKDAQGNAVSGQASALTSSTVTVPNATQKASSRWVDNGNGTYTGTYVANTTGTGLKASVKLTDWTSAVESAAYAITSGSADQANSSVTVDNTTYTAGGDITVTVTLKDAQGNAVSGQASALTGTVTVPNATPKASSNWVDNGDGTYTKTYVANSVGANLQAEVKLTDWAGGVASGAYAITAGNADQANSSVMVDNTTYVAGTDITVTVTLKDAEGNVVNGQASALSPTTVTVPNATQKASSRWVDNGDGTYTGTYVANTVGTGLKASVKLTDWTSAVESAGYAITVGKAAQSTSTVVVDNTTYVAGTDITVTVTLKDAEGNVVSGQASALTRSTVTVPNATQKASSRWVDNGDGTYTGTYVANTSGTGLKAEVKLTDWTAGVTSVAYAITVGNVVEATSTITVNNTTYVAGSDIIVTVTLKDAEGNAVSGQASALTRSTVIVPNATQKASSRWVDNGDGTYTGTYVANTSGTGLKAEVKLTDWTGGVTSGAYAITVGNVVEATSTITVNNTTYVAGSDIIVTVTLKDAEGNAVSDQASALTSSTVTVPNATQKASSRWVDNGDGTYTGTYVANTSGTGLKASVKLTDWTSAVESAGYAITVGKAAQSTSAVVVDNTTYVAGTDITVTVTLKDAEGNAVSGEASALTSSTVTVPNATQKASSRWVDNGDGTYTGTYVANTVGTSLKASVKLTDWTSAVESAGYAITVGKAAQSTSTVAVDNTTYVAGTDITVTVTLKDAEGNAVSGQALTDTVTVPNATQKANSNWVDNGDGTYTGTYVANTVGTGLKASVKLTDWSSAVESTGYAITVGDAAQSTSAVVVDNTTYVAGTDITVTVTLKDAEGNAVSGQASALTDTVTVPNATQKANSNWVDNGDGTYTGTYVANTVGTGLKASVKLTDWSSAVESTGYAITVGDAAQSTSTVVVDNTTYVAGTDITVTVTLKDAEGNLVSGQASALTDTVTVPNATQKANSNWVDNGDGTYTGTYVANTVGTGLKASVKLTDWSSAVESTGYAITVGDAAQSTSTVVVDNTTYVAGTDITVTVTLKDAEGNLVSGQASALTDSTVTVPNATQKASSNWVDNGDGTYTGTYVANTVGTGLKASVKLTDWSSAVESTGYAITVGDAAQSTSAVVVDNTTYVAGTDITVTVTLKDAEGNLVSGQASALTDTVTVPNATQKANSNWVDNGDGTYTGTYVANTVGTGLKASVKLTDWTSGVTSGTYAITVGDAAQSTSTVVVDNTTYVAGTDITVTVTLKDAEGNLVSGQASALTDTVTVPNATQKANSNWVDNGDGTYTGTYVANTTGTGLKAEVKLTDWNNAVISAPYAIEPDVNSANIELTWVNSMDLSLSNGTDLNEIEAVIKDANGNVIPEARFNVSLPNGLSLSGVSNPLTVDNDGILKFNVASTSFGKMEIKATVESSGNSSSTTVNFSPVNLTLTVNINN</sequence>
<dbReference type="SUPFAM" id="SSF49373">
    <property type="entry name" value="Invasin/intimin cell-adhesion fragments"/>
    <property type="match status" value="21"/>
</dbReference>
<dbReference type="Pfam" id="PF02369">
    <property type="entry name" value="Big_1"/>
    <property type="match status" value="3"/>
</dbReference>
<proteinExistence type="inferred from homology"/>
<dbReference type="Gene3D" id="2.40.160.160">
    <property type="entry name" value="Inverse autotransporter, beta-domain"/>
    <property type="match status" value="1"/>
</dbReference>
<dbReference type="Pfam" id="PF09134">
    <property type="entry name" value="Invasin_D3"/>
    <property type="match status" value="1"/>
</dbReference>
<protein>
    <submittedName>
        <fullName evidence="4">Gamma-intimin</fullName>
    </submittedName>
</protein>
<dbReference type="RefSeq" id="WP_115168379.1">
    <property type="nucleotide sequence ID" value="NZ_CP077318.1"/>
</dbReference>
<feature type="domain" description="Big-1" evidence="3">
    <location>
        <begin position="651"/>
        <end position="737"/>
    </location>
</feature>
<evidence type="ECO:0000259" key="3">
    <source>
        <dbReference type="PROSITE" id="PS51127"/>
    </source>
</evidence>
<dbReference type="InterPro" id="IPR013783">
    <property type="entry name" value="Ig-like_fold"/>
</dbReference>
<dbReference type="GO" id="GO:0009279">
    <property type="term" value="C:cell outer membrane"/>
    <property type="evidence" value="ECO:0007669"/>
    <property type="project" value="TreeGrafter"/>
</dbReference>
<dbReference type="InterPro" id="IPR024519">
    <property type="entry name" value="IAT_beta"/>
</dbReference>
<dbReference type="Pfam" id="PF11924">
    <property type="entry name" value="IAT_beta"/>
    <property type="match status" value="1"/>
</dbReference>
<evidence type="ECO:0000256" key="2">
    <source>
        <dbReference type="SAM" id="MobiDB-lite"/>
    </source>
</evidence>
<reference evidence="4 5" key="1">
    <citation type="submission" date="2018-06" db="EMBL/GenBank/DDBJ databases">
        <authorList>
            <consortium name="Pathogen Informatics"/>
            <person name="Doyle S."/>
        </authorList>
    </citation>
    <scope>NUCLEOTIDE SEQUENCE [LARGE SCALE GENOMIC DNA]</scope>
    <source>
        <strain evidence="4 5">NCTC11801</strain>
    </source>
</reference>
<dbReference type="PROSITE" id="PS51127">
    <property type="entry name" value="BIG1"/>
    <property type="match status" value="4"/>
</dbReference>
<dbReference type="EMBL" id="UGTZ01000002">
    <property type="protein sequence ID" value="SUD99057.1"/>
    <property type="molecule type" value="Genomic_DNA"/>
</dbReference>
<evidence type="ECO:0000313" key="4">
    <source>
        <dbReference type="EMBL" id="SUD99057.1"/>
    </source>
</evidence>
<accession>A0A379LQA8</accession>
<dbReference type="SMART" id="SM00634">
    <property type="entry name" value="BID_1"/>
    <property type="match status" value="10"/>
</dbReference>
<feature type="domain" description="Big-1" evidence="3">
    <location>
        <begin position="847"/>
        <end position="939"/>
    </location>
</feature>
<feature type="region of interest" description="Disordered" evidence="2">
    <location>
        <begin position="129"/>
        <end position="148"/>
    </location>
</feature>